<reference evidence="8 9" key="1">
    <citation type="submission" date="2022-01" db="EMBL/GenBank/DDBJ databases">
        <authorList>
            <person name="Xiong W."/>
            <person name="Schranz E."/>
        </authorList>
    </citation>
    <scope>NUCLEOTIDE SEQUENCE [LARGE SCALE GENOMIC DNA]</scope>
</reference>
<sequence length="1248" mass="138572">MEVHEEPEESVHRKTPKLPGTVNWGTATIVGVFAGMLYGGSKEASASVSKDAEVTLKLGSTSDKREQYRLMRDAMEKRFIRITRGSIVGGVRLGMFTAAFYGLQNLLAEKRGVHDVYNVVGAGSATAATFGLIMPGSLAWRGRNVLLGSVLGATFCFPLGWLHLKLVEKANEGESMVLLPEGNKAKGGVANNNSIVRISTRRTPLLGLSSSHSLSPCRYLINPTRSRRESCKVDAISSLVRRKESMMNGEGEGEGGSETLPEGVCLNDDKLDGKGLTCKVSNQQLLDRNNDVSPVSSRYSSCGESEFDRYCSANSAMGTPSLCGSVGTFQDFTDSDFGSVRSPRVGDVGSLESFSLGGKFERKFESSKERNNGNLEQRLMTMENEMHLYDEMDDLPDEGGVHMWKDNISSKRMPSTSTDKSLSAETMEKHMENVGVEEGSESFMGVDQVNNVFEGGKHLDECSEGEISSHLEHSESEGSMYGYGSDNEEQAGGLPPRGYVHYSPEKKSNSDDALFMTSSIAYGADDWNDFTQETMETPQDLFVIDEIQGHNQNGIQSEGHTSKSTYRQKQEYVKDLHVDNEIDVSCDSPTYSMTHSMSHIDLLKHEEDTVAIGKQAEDINQFKMEEVTRVEKVPLMDVSPRKPEVTKSSETTHNRTFGDVSLGLTQDVEDHVAEIPKDHKPYSLPSLPTINVEKRQNVTPAPLDVPEDLEMASKAESYELNEFYDEVVYEMEEILLDSGESPAARFNRGRNHHSHSNVSLPSRDGSSTASTSTLNSSPSFLQNPYKIDGIQVIGASQKKGDVSLGERLVGVKEYTVYKLRVYSGPHQWEVERRYRDFFTLYRRLKTSFSNKGWELPSPWSTVDRESRKYFGNVSPGVVSERSVLIQECLQSILNSKFSSSLPASIIWFLSPPNNSPISPVSHSQNLGQSISLIVEIRPHKSMRQMLEAQHYTCAGCHKHFDDGKTRLWEFVQTLGWGKPRVCEYSGQVFCSNCHLNETAILPARVLHWWDFTAYPVSQLAKSYLDSTHDKPMLCVSAVNPFLFSKVPPLQHVINVRKRIGRMLPYVRCPFRRSIYKGVGSRRYILESSDFFALKDLVDLSKGIFSALPVMVETISKKIVDHITDECLICYDVGVPCGARQACDDPSSLIFPFQEGEVERCKSCELVYHKACFKKTDTCPCGVHLGTRSIRSTNDVPAPPNNLVQQDTESKSSIGFLSGLLSKASSSKFWGHNDNDTVIPMGSLPSSSR</sequence>
<feature type="transmembrane region" description="Helical" evidence="6">
    <location>
        <begin position="116"/>
        <end position="133"/>
    </location>
</feature>
<feature type="transmembrane region" description="Helical" evidence="6">
    <location>
        <begin position="85"/>
        <end position="104"/>
    </location>
</feature>
<keyword evidence="2" id="KW-0677">Repeat</keyword>
<proteinExistence type="predicted"/>
<dbReference type="EMBL" id="CAKMRJ010002223">
    <property type="protein sequence ID" value="CAH1428473.1"/>
    <property type="molecule type" value="Genomic_DNA"/>
</dbReference>
<keyword evidence="1" id="KW-0479">Metal-binding</keyword>
<dbReference type="Pfam" id="PF13901">
    <property type="entry name" value="RH_dom"/>
    <property type="match status" value="1"/>
</dbReference>
<evidence type="ECO:0000313" key="8">
    <source>
        <dbReference type="EMBL" id="CAH1428473.1"/>
    </source>
</evidence>
<dbReference type="GO" id="GO:0035091">
    <property type="term" value="F:phosphatidylinositol binding"/>
    <property type="evidence" value="ECO:0007669"/>
    <property type="project" value="InterPro"/>
</dbReference>
<dbReference type="GO" id="GO:0008270">
    <property type="term" value="F:zinc ion binding"/>
    <property type="evidence" value="ECO:0007669"/>
    <property type="project" value="UniProtKB-KW"/>
</dbReference>
<dbReference type="Proteomes" id="UP001157418">
    <property type="component" value="Unassembled WGS sequence"/>
</dbReference>
<dbReference type="AlphaFoldDB" id="A0AAU9N6D1"/>
<feature type="region of interest" description="Disordered" evidence="5">
    <location>
        <begin position="745"/>
        <end position="778"/>
    </location>
</feature>
<accession>A0AAU9N6D1</accession>
<dbReference type="Pfam" id="PF00787">
    <property type="entry name" value="PX"/>
    <property type="match status" value="1"/>
</dbReference>
<feature type="transmembrane region" description="Helical" evidence="6">
    <location>
        <begin position="145"/>
        <end position="164"/>
    </location>
</feature>
<feature type="compositionally biased region" description="Low complexity" evidence="5">
    <location>
        <begin position="766"/>
        <end position="778"/>
    </location>
</feature>
<evidence type="ECO:0000256" key="6">
    <source>
        <dbReference type="SAM" id="Phobius"/>
    </source>
</evidence>
<dbReference type="InterPro" id="IPR001683">
    <property type="entry name" value="PX_dom"/>
</dbReference>
<evidence type="ECO:0000259" key="7">
    <source>
        <dbReference type="PROSITE" id="PS50195"/>
    </source>
</evidence>
<organism evidence="8 9">
    <name type="scientific">Lactuca virosa</name>
    <dbReference type="NCBI Taxonomy" id="75947"/>
    <lineage>
        <taxon>Eukaryota</taxon>
        <taxon>Viridiplantae</taxon>
        <taxon>Streptophyta</taxon>
        <taxon>Embryophyta</taxon>
        <taxon>Tracheophyta</taxon>
        <taxon>Spermatophyta</taxon>
        <taxon>Magnoliopsida</taxon>
        <taxon>eudicotyledons</taxon>
        <taxon>Gunneridae</taxon>
        <taxon>Pentapetalae</taxon>
        <taxon>asterids</taxon>
        <taxon>campanulids</taxon>
        <taxon>Asterales</taxon>
        <taxon>Asteraceae</taxon>
        <taxon>Cichorioideae</taxon>
        <taxon>Cichorieae</taxon>
        <taxon>Lactucinae</taxon>
        <taxon>Lactuca</taxon>
    </lineage>
</organism>
<evidence type="ECO:0000313" key="9">
    <source>
        <dbReference type="Proteomes" id="UP001157418"/>
    </source>
</evidence>
<keyword evidence="6" id="KW-0812">Transmembrane</keyword>
<feature type="transmembrane region" description="Helical" evidence="6">
    <location>
        <begin position="22"/>
        <end position="40"/>
    </location>
</feature>
<dbReference type="PANTHER" id="PTHR12326">
    <property type="entry name" value="PLECKSTRIN HOMOLOGY DOMAIN CONTAINING PROTEIN"/>
    <property type="match status" value="1"/>
</dbReference>
<evidence type="ECO:0000256" key="1">
    <source>
        <dbReference type="ARBA" id="ARBA00022723"/>
    </source>
</evidence>
<name>A0AAU9N6D1_9ASTR</name>
<dbReference type="PROSITE" id="PS50195">
    <property type="entry name" value="PX"/>
    <property type="match status" value="1"/>
</dbReference>
<dbReference type="InterPro" id="IPR025258">
    <property type="entry name" value="RH_dom"/>
</dbReference>
<protein>
    <recommendedName>
        <fullName evidence="7">PX domain-containing protein</fullName>
    </recommendedName>
</protein>
<keyword evidence="4" id="KW-0862">Zinc</keyword>
<gene>
    <name evidence="8" type="ORF">LVIROSA_LOCUS15400</name>
</gene>
<dbReference type="Gene3D" id="3.30.1520.10">
    <property type="entry name" value="Phox-like domain"/>
    <property type="match status" value="1"/>
</dbReference>
<evidence type="ECO:0000256" key="2">
    <source>
        <dbReference type="ARBA" id="ARBA00022737"/>
    </source>
</evidence>
<evidence type="ECO:0000256" key="5">
    <source>
        <dbReference type="SAM" id="MobiDB-lite"/>
    </source>
</evidence>
<dbReference type="CDD" id="cd06093">
    <property type="entry name" value="PX_domain"/>
    <property type="match status" value="1"/>
</dbReference>
<dbReference type="GO" id="GO:0016020">
    <property type="term" value="C:membrane"/>
    <property type="evidence" value="ECO:0007669"/>
    <property type="project" value="UniProtKB-ARBA"/>
</dbReference>
<evidence type="ECO:0000256" key="3">
    <source>
        <dbReference type="ARBA" id="ARBA00022771"/>
    </source>
</evidence>
<dbReference type="PANTHER" id="PTHR12326:SF3">
    <property type="entry name" value="DIFFERENTIALLY EXPRESSED IN FDCP 8 HOMOLOG"/>
    <property type="match status" value="1"/>
</dbReference>
<dbReference type="SUPFAM" id="SSF64268">
    <property type="entry name" value="PX domain"/>
    <property type="match status" value="1"/>
</dbReference>
<comment type="caution">
    <text evidence="8">The sequence shown here is derived from an EMBL/GenBank/DDBJ whole genome shotgun (WGS) entry which is preliminary data.</text>
</comment>
<keyword evidence="3" id="KW-0863">Zinc-finger</keyword>
<keyword evidence="6" id="KW-0472">Membrane</keyword>
<evidence type="ECO:0000256" key="4">
    <source>
        <dbReference type="ARBA" id="ARBA00022833"/>
    </source>
</evidence>
<dbReference type="SMART" id="SM01175">
    <property type="entry name" value="DUF4206"/>
    <property type="match status" value="1"/>
</dbReference>
<keyword evidence="6" id="KW-1133">Transmembrane helix</keyword>
<dbReference type="InterPro" id="IPR036871">
    <property type="entry name" value="PX_dom_sf"/>
</dbReference>
<dbReference type="InterPro" id="IPR051366">
    <property type="entry name" value="DEF8"/>
</dbReference>
<dbReference type="GO" id="GO:0005768">
    <property type="term" value="C:endosome"/>
    <property type="evidence" value="ECO:0007669"/>
    <property type="project" value="UniProtKB-ARBA"/>
</dbReference>
<feature type="domain" description="PX" evidence="7">
    <location>
        <begin position="795"/>
        <end position="915"/>
    </location>
</feature>
<keyword evidence="9" id="KW-1185">Reference proteome</keyword>